<evidence type="ECO:0000313" key="2">
    <source>
        <dbReference type="Proteomes" id="UP000006732"/>
    </source>
</evidence>
<dbReference type="Proteomes" id="UP000006732">
    <property type="component" value="Chromosome"/>
</dbReference>
<gene>
    <name evidence="1" type="ordered locus">Ppro_2621</name>
</gene>
<dbReference type="PANTHER" id="PTHR40275:SF1">
    <property type="entry name" value="SSL7038 PROTEIN"/>
    <property type="match status" value="1"/>
</dbReference>
<proteinExistence type="predicted"/>
<dbReference type="PANTHER" id="PTHR40275">
    <property type="entry name" value="SSL7038 PROTEIN"/>
    <property type="match status" value="1"/>
</dbReference>
<dbReference type="InterPro" id="IPR014057">
    <property type="entry name" value="HI1420"/>
</dbReference>
<dbReference type="STRING" id="338966.Ppro_2621"/>
<dbReference type="Pfam" id="PF21716">
    <property type="entry name" value="dnstrm_HI1420"/>
    <property type="match status" value="1"/>
</dbReference>
<dbReference type="EMBL" id="CP000482">
    <property type="protein sequence ID" value="ABL00226.1"/>
    <property type="molecule type" value="Genomic_DNA"/>
</dbReference>
<name>A1ASA5_PELPD</name>
<keyword evidence="2" id="KW-1185">Reference proteome</keyword>
<evidence type="ECO:0000313" key="1">
    <source>
        <dbReference type="EMBL" id="ABL00226.1"/>
    </source>
</evidence>
<sequence length="150" mass="16725">MEKPSGATKMKHMTDYESDLHEWLKSPENAAAYLNAVLEEGDKSAMLLALREVAQANGGMTAIAERSHVKRESLYQMLSKRGNPELTSLFNVLHGMGRTITILCFCLVGPSPFNFCLVSRADPSGTLWRCNPLWQVFLQLFSFSSASPHF</sequence>
<dbReference type="NCBIfam" id="TIGR02684">
    <property type="entry name" value="dnstrm_HI1420"/>
    <property type="match status" value="1"/>
</dbReference>
<dbReference type="eggNOG" id="COG3636">
    <property type="taxonomic scope" value="Bacteria"/>
</dbReference>
<reference evidence="1 2" key="1">
    <citation type="submission" date="2006-10" db="EMBL/GenBank/DDBJ databases">
        <title>Complete sequence of chromosome of Pelobacter propionicus DSM 2379.</title>
        <authorList>
            <consortium name="US DOE Joint Genome Institute"/>
            <person name="Copeland A."/>
            <person name="Lucas S."/>
            <person name="Lapidus A."/>
            <person name="Barry K."/>
            <person name="Detter J.C."/>
            <person name="Glavina del Rio T."/>
            <person name="Hammon N."/>
            <person name="Israni S."/>
            <person name="Dalin E."/>
            <person name="Tice H."/>
            <person name="Pitluck S."/>
            <person name="Saunders E."/>
            <person name="Brettin T."/>
            <person name="Bruce D."/>
            <person name="Han C."/>
            <person name="Tapia R."/>
            <person name="Schmutz J."/>
            <person name="Larimer F."/>
            <person name="Land M."/>
            <person name="Hauser L."/>
            <person name="Kyrpides N."/>
            <person name="Kim E."/>
            <person name="Lovley D."/>
            <person name="Richardson P."/>
        </authorList>
    </citation>
    <scope>NUCLEOTIDE SEQUENCE [LARGE SCALE GENOMIC DNA]</scope>
    <source>
        <strain evidence="2">DSM 2379 / NBRC 103807 / OttBd1</strain>
    </source>
</reference>
<organism evidence="1 2">
    <name type="scientific">Pelobacter propionicus (strain DSM 2379 / NBRC 103807 / OttBd1)</name>
    <dbReference type="NCBI Taxonomy" id="338966"/>
    <lineage>
        <taxon>Bacteria</taxon>
        <taxon>Pseudomonadati</taxon>
        <taxon>Thermodesulfobacteriota</taxon>
        <taxon>Desulfuromonadia</taxon>
        <taxon>Desulfuromonadales</taxon>
        <taxon>Desulfuromonadaceae</taxon>
        <taxon>Pelobacter</taxon>
    </lineage>
</organism>
<dbReference type="AlphaFoldDB" id="A1ASA5"/>
<dbReference type="HOGENOM" id="CLU_1738804_0_0_7"/>
<protein>
    <submittedName>
        <fullName evidence="1">Putative transcriptional regulator</fullName>
    </submittedName>
</protein>
<accession>A1ASA5</accession>
<dbReference type="KEGG" id="ppd:Ppro_2621"/>